<dbReference type="InterPro" id="IPR005001">
    <property type="entry name" value="Hfq"/>
</dbReference>
<dbReference type="EMBL" id="OMOD01000123">
    <property type="protein sequence ID" value="SPF40485.1"/>
    <property type="molecule type" value="Genomic_DNA"/>
</dbReference>
<name>A0A2U3KLG5_9BACT</name>
<organism evidence="2 3">
    <name type="scientific">Candidatus Sulfotelmatobacter kueseliae</name>
    <dbReference type="NCBI Taxonomy" id="2042962"/>
    <lineage>
        <taxon>Bacteria</taxon>
        <taxon>Pseudomonadati</taxon>
        <taxon>Acidobacteriota</taxon>
        <taxon>Terriglobia</taxon>
        <taxon>Terriglobales</taxon>
        <taxon>Candidatus Korobacteraceae</taxon>
        <taxon>Candidatus Sulfotelmatobacter</taxon>
    </lineage>
</organism>
<gene>
    <name evidence="2" type="ORF">SBA1_300026</name>
</gene>
<sequence>MFVYNACMPFRPPRGNPQAGKKGRTPPPEETFEEAGFLRMLGEKQRPVLIKLMDGQMVRGWIEYYDKNMVRLTRTDAPNLFIFKHEIMYIAEDGGQRR</sequence>
<proteinExistence type="predicted"/>
<dbReference type="SUPFAM" id="SSF50182">
    <property type="entry name" value="Sm-like ribonucleoproteins"/>
    <property type="match status" value="1"/>
</dbReference>
<dbReference type="InterPro" id="IPR010920">
    <property type="entry name" value="LSM_dom_sf"/>
</dbReference>
<evidence type="ECO:0000256" key="1">
    <source>
        <dbReference type="SAM" id="MobiDB-lite"/>
    </source>
</evidence>
<feature type="region of interest" description="Disordered" evidence="1">
    <location>
        <begin position="1"/>
        <end position="30"/>
    </location>
</feature>
<accession>A0A2U3KLG5</accession>
<dbReference type="AlphaFoldDB" id="A0A2U3KLG5"/>
<evidence type="ECO:0000313" key="2">
    <source>
        <dbReference type="EMBL" id="SPF40485.1"/>
    </source>
</evidence>
<evidence type="ECO:0000313" key="3">
    <source>
        <dbReference type="Proteomes" id="UP000238701"/>
    </source>
</evidence>
<reference evidence="3" key="1">
    <citation type="submission" date="2018-02" db="EMBL/GenBank/DDBJ databases">
        <authorList>
            <person name="Hausmann B."/>
        </authorList>
    </citation>
    <scope>NUCLEOTIDE SEQUENCE [LARGE SCALE GENOMIC DNA]</scope>
    <source>
        <strain evidence="3">Peat soil MAG SbA1</strain>
    </source>
</reference>
<protein>
    <submittedName>
        <fullName evidence="2">Uncharacterized protein</fullName>
    </submittedName>
</protein>
<dbReference type="Proteomes" id="UP000238701">
    <property type="component" value="Unassembled WGS sequence"/>
</dbReference>
<dbReference type="Pfam" id="PF17209">
    <property type="entry name" value="Hfq"/>
    <property type="match status" value="1"/>
</dbReference>
<dbReference type="Gene3D" id="2.30.30.100">
    <property type="match status" value="1"/>
</dbReference>